<comment type="subcellular location">
    <subcellularLocation>
        <location evidence="3">Chromosome</location>
    </subcellularLocation>
    <subcellularLocation>
        <location evidence="2">Nucleus</location>
    </subcellularLocation>
</comment>
<dbReference type="GO" id="GO:0046982">
    <property type="term" value="F:protein heterodimerization activity"/>
    <property type="evidence" value="ECO:0007669"/>
    <property type="project" value="InterPro"/>
</dbReference>
<dbReference type="InterPro" id="IPR009072">
    <property type="entry name" value="Histone-fold"/>
</dbReference>
<protein>
    <recommendedName>
        <fullName evidence="10">Histone H4</fullName>
    </recommendedName>
</protein>
<keyword evidence="14" id="KW-1185">Reference proteome</keyword>
<sequence length="284" mass="30568">MSRPLPRPTPSRGRLARGGGMPTATPRLSSTVARIVPSASTVAATPTPTSRNGNVNETASPASFHATPTWRPTARTPAPTFTVFKRPPASSSQEQRALKNHWASTPAESSTAAAARGPVIPGTPSRDSSPVAPIRTKTPAPAPAVASRGVARPLGAGYVPGRGKTSGKTIAKMGQLGTRRYRHRKILSDSISGITKPAIRRLARRGGVKRISAPIYDEMRVVVKSRVQNILRHCITYCEHAKRKTITVKDVIFSLRHIGAPIYGFDDQIYEAKKRSARVILPRK</sequence>
<dbReference type="PRINTS" id="PR00623">
    <property type="entry name" value="HISTONEH4"/>
</dbReference>
<comment type="similarity">
    <text evidence="4 10">Belongs to the histone H4 family.</text>
</comment>
<dbReference type="InterPro" id="IPR001951">
    <property type="entry name" value="Histone_H4"/>
</dbReference>
<keyword evidence="8 10" id="KW-0539">Nucleus</keyword>
<dbReference type="GO" id="GO:0005634">
    <property type="term" value="C:nucleus"/>
    <property type="evidence" value="ECO:0007669"/>
    <property type="project" value="UniProtKB-SubCell"/>
</dbReference>
<evidence type="ECO:0000256" key="11">
    <source>
        <dbReference type="SAM" id="MobiDB-lite"/>
    </source>
</evidence>
<dbReference type="Proteomes" id="UP001221413">
    <property type="component" value="Unassembled WGS sequence"/>
</dbReference>
<keyword evidence="9 10" id="KW-0544">Nucleosome core</keyword>
<feature type="domain" description="TATA box binding protein associated factor (TAF) histone-like fold" evidence="12">
    <location>
        <begin position="194"/>
        <end position="256"/>
    </location>
</feature>
<feature type="compositionally biased region" description="Low complexity" evidence="11">
    <location>
        <begin position="103"/>
        <end position="115"/>
    </location>
</feature>
<dbReference type="InterPro" id="IPR004823">
    <property type="entry name" value="TAF_TATA-bd_Histone-like_dom"/>
</dbReference>
<dbReference type="PANTHER" id="PTHR10484">
    <property type="entry name" value="HISTONE H4"/>
    <property type="match status" value="1"/>
</dbReference>
<comment type="subunit">
    <text evidence="5 10">The nucleosome is a histone octamer containing two molecules each of H2A, H2B, H3 and H4 assembled in one H3-H4 heterotetramer and two H2A-H2B heterodimers. The octamer wraps approximately 147 bp of DNA.</text>
</comment>
<proteinExistence type="inferred from homology"/>
<evidence type="ECO:0000256" key="2">
    <source>
        <dbReference type="ARBA" id="ARBA00004123"/>
    </source>
</evidence>
<keyword evidence="6 10" id="KW-0158">Chromosome</keyword>
<evidence type="ECO:0000313" key="13">
    <source>
        <dbReference type="EMBL" id="KAJ6259326.1"/>
    </source>
</evidence>
<dbReference type="CDD" id="cd22912">
    <property type="entry name" value="HFD_H4"/>
    <property type="match status" value="1"/>
</dbReference>
<evidence type="ECO:0000256" key="5">
    <source>
        <dbReference type="ARBA" id="ARBA00011538"/>
    </source>
</evidence>
<dbReference type="SUPFAM" id="SSF47113">
    <property type="entry name" value="Histone-fold"/>
    <property type="match status" value="1"/>
</dbReference>
<comment type="caution">
    <text evidence="13">The sequence shown here is derived from an EMBL/GenBank/DDBJ whole genome shotgun (WGS) entry which is preliminary data.</text>
</comment>
<feature type="compositionally biased region" description="Polar residues" evidence="11">
    <location>
        <begin position="51"/>
        <end position="61"/>
    </location>
</feature>
<dbReference type="AlphaFoldDB" id="A0AAD6IVS2"/>
<evidence type="ECO:0000256" key="3">
    <source>
        <dbReference type="ARBA" id="ARBA00004286"/>
    </source>
</evidence>
<accession>A0AAD6IVS2</accession>
<feature type="compositionally biased region" description="Low complexity" evidence="11">
    <location>
        <begin position="66"/>
        <end position="82"/>
    </location>
</feature>
<evidence type="ECO:0000256" key="4">
    <source>
        <dbReference type="ARBA" id="ARBA00006564"/>
    </source>
</evidence>
<evidence type="ECO:0000256" key="6">
    <source>
        <dbReference type="ARBA" id="ARBA00022454"/>
    </source>
</evidence>
<evidence type="ECO:0000256" key="9">
    <source>
        <dbReference type="ARBA" id="ARBA00023269"/>
    </source>
</evidence>
<dbReference type="SMART" id="SM00417">
    <property type="entry name" value="H4"/>
    <property type="match status" value="1"/>
</dbReference>
<dbReference type="Gene3D" id="1.10.20.10">
    <property type="entry name" value="Histone, subunit A"/>
    <property type="match status" value="1"/>
</dbReference>
<evidence type="ECO:0000259" key="12">
    <source>
        <dbReference type="Pfam" id="PF02969"/>
    </source>
</evidence>
<name>A0AAD6IVS2_DREDA</name>
<feature type="region of interest" description="Disordered" evidence="11">
    <location>
        <begin position="1"/>
        <end position="146"/>
    </location>
</feature>
<evidence type="ECO:0000256" key="10">
    <source>
        <dbReference type="RuleBase" id="RU000528"/>
    </source>
</evidence>
<comment type="function">
    <text evidence="1 10">Core component of nucleosome. Nucleosomes wrap and compact DNA into chromatin, limiting DNA accessibility to the cellular machineries which require DNA as a template. Histones thereby play a central role in transcription regulation, DNA repair, DNA replication and chromosomal stability. DNA accessibility is regulated via a complex set of post-translational modifications of histones, also called histone code, and nucleosome remodeling.</text>
</comment>
<gene>
    <name evidence="13" type="ORF">Dda_6226</name>
</gene>
<organism evidence="13 14">
    <name type="scientific">Drechslerella dactyloides</name>
    <name type="common">Nematode-trapping fungus</name>
    <name type="synonym">Arthrobotrys dactyloides</name>
    <dbReference type="NCBI Taxonomy" id="74499"/>
    <lineage>
        <taxon>Eukaryota</taxon>
        <taxon>Fungi</taxon>
        <taxon>Dikarya</taxon>
        <taxon>Ascomycota</taxon>
        <taxon>Pezizomycotina</taxon>
        <taxon>Orbiliomycetes</taxon>
        <taxon>Orbiliales</taxon>
        <taxon>Orbiliaceae</taxon>
        <taxon>Drechslerella</taxon>
    </lineage>
</organism>
<dbReference type="FunFam" id="1.10.20.10:FF:000012">
    <property type="entry name" value="Histone H4"/>
    <property type="match status" value="1"/>
</dbReference>
<dbReference type="EMBL" id="JAQGDS010000007">
    <property type="protein sequence ID" value="KAJ6259326.1"/>
    <property type="molecule type" value="Genomic_DNA"/>
</dbReference>
<reference evidence="13" key="1">
    <citation type="submission" date="2023-01" db="EMBL/GenBank/DDBJ databases">
        <title>The chitinases involved in constricting ring structure development in the nematode-trapping fungus Drechslerella dactyloides.</title>
        <authorList>
            <person name="Wang R."/>
            <person name="Zhang L."/>
            <person name="Tang P."/>
            <person name="Li S."/>
            <person name="Liang L."/>
        </authorList>
    </citation>
    <scope>NUCLEOTIDE SEQUENCE</scope>
    <source>
        <strain evidence="13">YMF1.00031</strain>
    </source>
</reference>
<dbReference type="Pfam" id="PF02969">
    <property type="entry name" value="TAF"/>
    <property type="match status" value="1"/>
</dbReference>
<evidence type="ECO:0000256" key="7">
    <source>
        <dbReference type="ARBA" id="ARBA00023125"/>
    </source>
</evidence>
<feature type="compositionally biased region" description="Low complexity" evidence="11">
    <location>
        <begin position="36"/>
        <end position="50"/>
    </location>
</feature>
<evidence type="ECO:0000256" key="1">
    <source>
        <dbReference type="ARBA" id="ARBA00002001"/>
    </source>
</evidence>
<dbReference type="GO" id="GO:0030527">
    <property type="term" value="F:structural constituent of chromatin"/>
    <property type="evidence" value="ECO:0007669"/>
    <property type="project" value="InterPro"/>
</dbReference>
<dbReference type="GO" id="GO:0000786">
    <property type="term" value="C:nucleosome"/>
    <property type="evidence" value="ECO:0007669"/>
    <property type="project" value="UniProtKB-KW"/>
</dbReference>
<evidence type="ECO:0000256" key="8">
    <source>
        <dbReference type="ARBA" id="ARBA00023242"/>
    </source>
</evidence>
<dbReference type="GO" id="GO:0003677">
    <property type="term" value="F:DNA binding"/>
    <property type="evidence" value="ECO:0007669"/>
    <property type="project" value="UniProtKB-KW"/>
</dbReference>
<evidence type="ECO:0000313" key="14">
    <source>
        <dbReference type="Proteomes" id="UP001221413"/>
    </source>
</evidence>
<keyword evidence="7 10" id="KW-0238">DNA-binding</keyword>